<dbReference type="AlphaFoldDB" id="A0A9D1MUW6"/>
<feature type="transmembrane region" description="Helical" evidence="1">
    <location>
        <begin position="186"/>
        <end position="207"/>
    </location>
</feature>
<evidence type="ECO:0000256" key="1">
    <source>
        <dbReference type="SAM" id="Phobius"/>
    </source>
</evidence>
<comment type="caution">
    <text evidence="2">The sequence shown here is derived from an EMBL/GenBank/DDBJ whole genome shotgun (WGS) entry which is preliminary data.</text>
</comment>
<proteinExistence type="predicted"/>
<organism evidence="2 3">
    <name type="scientific">Candidatus Scybalenecus merdavium</name>
    <dbReference type="NCBI Taxonomy" id="2840939"/>
    <lineage>
        <taxon>Bacteria</taxon>
        <taxon>Bacillati</taxon>
        <taxon>Bacillota</taxon>
        <taxon>Clostridia</taxon>
        <taxon>Eubacteriales</taxon>
        <taxon>Oscillospiraceae</taxon>
        <taxon>Oscillospiraceae incertae sedis</taxon>
        <taxon>Candidatus Scybalenecus</taxon>
    </lineage>
</organism>
<name>A0A9D1MUW6_9FIRM</name>
<feature type="transmembrane region" description="Helical" evidence="1">
    <location>
        <begin position="244"/>
        <end position="264"/>
    </location>
</feature>
<keyword evidence="1" id="KW-0812">Transmembrane</keyword>
<reference evidence="2" key="2">
    <citation type="journal article" date="2021" name="PeerJ">
        <title>Extensive microbial diversity within the chicken gut microbiome revealed by metagenomics and culture.</title>
        <authorList>
            <person name="Gilroy R."/>
            <person name="Ravi A."/>
            <person name="Getino M."/>
            <person name="Pursley I."/>
            <person name="Horton D.L."/>
            <person name="Alikhan N.F."/>
            <person name="Baker D."/>
            <person name="Gharbi K."/>
            <person name="Hall N."/>
            <person name="Watson M."/>
            <person name="Adriaenssens E.M."/>
            <person name="Foster-Nyarko E."/>
            <person name="Jarju S."/>
            <person name="Secka A."/>
            <person name="Antonio M."/>
            <person name="Oren A."/>
            <person name="Chaudhuri R.R."/>
            <person name="La Ragione R."/>
            <person name="Hildebrand F."/>
            <person name="Pallen M.J."/>
        </authorList>
    </citation>
    <scope>NUCLEOTIDE SEQUENCE</scope>
    <source>
        <strain evidence="2">CHK176-6737</strain>
    </source>
</reference>
<evidence type="ECO:0000313" key="3">
    <source>
        <dbReference type="Proteomes" id="UP000824125"/>
    </source>
</evidence>
<keyword evidence="1" id="KW-1133">Transmembrane helix</keyword>
<gene>
    <name evidence="2" type="ORF">IAD23_04025</name>
</gene>
<dbReference type="Proteomes" id="UP000824125">
    <property type="component" value="Unassembled WGS sequence"/>
</dbReference>
<protein>
    <submittedName>
        <fullName evidence="2">Uncharacterized protein</fullName>
    </submittedName>
</protein>
<keyword evidence="1" id="KW-0472">Membrane</keyword>
<feature type="transmembrane region" description="Helical" evidence="1">
    <location>
        <begin position="276"/>
        <end position="297"/>
    </location>
</feature>
<reference evidence="2" key="1">
    <citation type="submission" date="2020-10" db="EMBL/GenBank/DDBJ databases">
        <authorList>
            <person name="Gilroy R."/>
        </authorList>
    </citation>
    <scope>NUCLEOTIDE SEQUENCE</scope>
    <source>
        <strain evidence="2">CHK176-6737</strain>
    </source>
</reference>
<dbReference type="EMBL" id="DVNM01000020">
    <property type="protein sequence ID" value="HIU69104.1"/>
    <property type="molecule type" value="Genomic_DNA"/>
</dbReference>
<evidence type="ECO:0000313" key="2">
    <source>
        <dbReference type="EMBL" id="HIU69104.1"/>
    </source>
</evidence>
<accession>A0A9D1MUW6</accession>
<sequence length="305" mass="34412">MKKKNKKFVSVLIFILIFGLSAYGIFYLYVSGRPTPATTEQVEAALNEQGFQSQNITDSAQNNFPGFGLESCIVAEQDDTRFEFYRFDNVDSAKKVYQQAHSKIIGNRTSQRVEFEERKLNYHVYILDIETNYYLTMYAENTAVYAYCNSTENSGEINAVLDSLGYIDASGEDWHAKSPLDGIIRVAAYALFIPVMYITRLWIWPVLCKSAGVTRQEALELGESRKEIIPKLIQRSKSPKQTKIFAAIHNFISLPAYIAVAIALVGCFTDKVDNLLGVFGLAIPIVMVCCVIIFIIINRAYDHSK</sequence>